<dbReference type="AlphaFoldDB" id="A0A6S6UFC8"/>
<dbReference type="InterPro" id="IPR001188">
    <property type="entry name" value="Sperm_putr-bd"/>
</dbReference>
<evidence type="ECO:0000256" key="1">
    <source>
        <dbReference type="ARBA" id="ARBA00004418"/>
    </source>
</evidence>
<dbReference type="InterPro" id="IPR006059">
    <property type="entry name" value="SBP"/>
</dbReference>
<gene>
    <name evidence="6" type="ORF">HELGO_WM9205</name>
</gene>
<comment type="function">
    <text evidence="5">Required for the activity of the bacterial periplasmic transport system of putrescine.</text>
</comment>
<keyword evidence="2 5" id="KW-0813">Transport</keyword>
<dbReference type="PANTHER" id="PTHR30222:SF17">
    <property type="entry name" value="SPERMIDINE_PUTRESCINE-BINDING PERIPLASMIC PROTEIN"/>
    <property type="match status" value="1"/>
</dbReference>
<proteinExistence type="inferred from homology"/>
<dbReference type="GO" id="GO:0042597">
    <property type="term" value="C:periplasmic space"/>
    <property type="evidence" value="ECO:0007669"/>
    <property type="project" value="UniProtKB-SubCell"/>
</dbReference>
<keyword evidence="3" id="KW-0732">Signal</keyword>
<evidence type="ECO:0000256" key="4">
    <source>
        <dbReference type="ARBA" id="ARBA00022764"/>
    </source>
</evidence>
<accession>A0A6S6UFC8</accession>
<organism evidence="6">
    <name type="scientific">uncultured Thiotrichaceae bacterium</name>
    <dbReference type="NCBI Taxonomy" id="298394"/>
    <lineage>
        <taxon>Bacteria</taxon>
        <taxon>Pseudomonadati</taxon>
        <taxon>Pseudomonadota</taxon>
        <taxon>Gammaproteobacteria</taxon>
        <taxon>Thiotrichales</taxon>
        <taxon>Thiotrichaceae</taxon>
        <taxon>environmental samples</taxon>
    </lineage>
</organism>
<sequence>MRYTFFFISMIFIFTVKPVLALGATVGVEEKVIVYNWSDYIPEGVLDSFTEETGIKVEYSTYNNNEIMYQKLKLLKGRGYDILVPSTSLVDRMRNEGLIQPINHTKLENFKLLNPSLLNKFYDPNNEFSIPYLWGSTGIAVNAKKIDPEKVQSWEDLWHVQWRNQILLTDDMRDAFDIALKVNGHSINTTIPEEIKQAFEKLRSLMSNVKMLSVEPRIPFQSGDINLGVIWNGEAVTAHADQSSVQYIYPKEGASFWVDSFVIPARAMNVENAHKFIDYMLRPDVAARCVEDLGYATPNLAAKALLDKKTRENPTIFPPYDVLKKVEFKRDIGKAMELYMLYWGKLKTQG</sequence>
<dbReference type="SUPFAM" id="SSF53850">
    <property type="entry name" value="Periplasmic binding protein-like II"/>
    <property type="match status" value="1"/>
</dbReference>
<reference evidence="6" key="1">
    <citation type="submission" date="2020-01" db="EMBL/GenBank/DDBJ databases">
        <authorList>
            <person name="Meier V. D."/>
            <person name="Meier V D."/>
        </authorList>
    </citation>
    <scope>NUCLEOTIDE SEQUENCE</scope>
    <source>
        <strain evidence="6">HLG_WM_MAG_07</strain>
    </source>
</reference>
<dbReference type="GO" id="GO:0019808">
    <property type="term" value="F:polyamine binding"/>
    <property type="evidence" value="ECO:0007669"/>
    <property type="project" value="InterPro"/>
</dbReference>
<evidence type="ECO:0000256" key="5">
    <source>
        <dbReference type="PIRNR" id="PIRNR019574"/>
    </source>
</evidence>
<evidence type="ECO:0000256" key="3">
    <source>
        <dbReference type="ARBA" id="ARBA00022729"/>
    </source>
</evidence>
<dbReference type="GO" id="GO:0015846">
    <property type="term" value="P:polyamine transport"/>
    <property type="evidence" value="ECO:0007669"/>
    <property type="project" value="InterPro"/>
</dbReference>
<dbReference type="PRINTS" id="PR00909">
    <property type="entry name" value="SPERMDNBNDNG"/>
</dbReference>
<comment type="subcellular location">
    <subcellularLocation>
        <location evidence="1 5">Periplasm</location>
    </subcellularLocation>
</comment>
<keyword evidence="4 5" id="KW-0574">Periplasm</keyword>
<comment type="similarity">
    <text evidence="5">Belongs to the bacterial solute-binding protein PotD/PotF family.</text>
</comment>
<evidence type="ECO:0000313" key="6">
    <source>
        <dbReference type="EMBL" id="CAA6828364.1"/>
    </source>
</evidence>
<name>A0A6S6UFC8_9GAMM</name>
<dbReference type="Pfam" id="PF13416">
    <property type="entry name" value="SBP_bac_8"/>
    <property type="match status" value="1"/>
</dbReference>
<dbReference type="PANTHER" id="PTHR30222">
    <property type="entry name" value="SPERMIDINE/PUTRESCINE-BINDING PERIPLASMIC PROTEIN"/>
    <property type="match status" value="1"/>
</dbReference>
<protein>
    <recommendedName>
        <fullName evidence="5">Putrescine-binding periplasmic protein</fullName>
    </recommendedName>
</protein>
<evidence type="ECO:0000256" key="2">
    <source>
        <dbReference type="ARBA" id="ARBA00022448"/>
    </source>
</evidence>
<dbReference type="Gene3D" id="3.40.190.10">
    <property type="entry name" value="Periplasmic binding protein-like II"/>
    <property type="match status" value="2"/>
</dbReference>
<dbReference type="EMBL" id="CACVAY010000148">
    <property type="protein sequence ID" value="CAA6828364.1"/>
    <property type="molecule type" value="Genomic_DNA"/>
</dbReference>
<dbReference type="PIRSF" id="PIRSF019574">
    <property type="entry name" value="Periplasmic_polyamine_BP"/>
    <property type="match status" value="1"/>
</dbReference>